<dbReference type="SUPFAM" id="SSF52218">
    <property type="entry name" value="Flavoproteins"/>
    <property type="match status" value="1"/>
</dbReference>
<evidence type="ECO:0000313" key="4">
    <source>
        <dbReference type="EMBL" id="MFD1738970.1"/>
    </source>
</evidence>
<comment type="caution">
    <text evidence="4">The sequence shown here is derived from an EMBL/GenBank/DDBJ whole genome shotgun (WGS) entry which is preliminary data.</text>
</comment>
<keyword evidence="5" id="KW-1185">Reference proteome</keyword>
<dbReference type="InterPro" id="IPR029039">
    <property type="entry name" value="Flavoprotein-like_sf"/>
</dbReference>
<dbReference type="Gene3D" id="3.40.50.360">
    <property type="match status" value="1"/>
</dbReference>
<dbReference type="Pfam" id="PF03358">
    <property type="entry name" value="FMN_red"/>
    <property type="match status" value="1"/>
</dbReference>
<dbReference type="RefSeq" id="WP_377930388.1">
    <property type="nucleotide sequence ID" value="NZ_JBHUEM010000052.1"/>
</dbReference>
<evidence type="ECO:0000313" key="5">
    <source>
        <dbReference type="Proteomes" id="UP001597214"/>
    </source>
</evidence>
<gene>
    <name evidence="4" type="ORF">ACFSCX_20875</name>
</gene>
<keyword evidence="1" id="KW-0285">Flavoprotein</keyword>
<dbReference type="Proteomes" id="UP001597214">
    <property type="component" value="Unassembled WGS sequence"/>
</dbReference>
<reference evidence="5" key="1">
    <citation type="journal article" date="2019" name="Int. J. Syst. Evol. Microbiol.">
        <title>The Global Catalogue of Microorganisms (GCM) 10K type strain sequencing project: providing services to taxonomists for standard genome sequencing and annotation.</title>
        <authorList>
            <consortium name="The Broad Institute Genomics Platform"/>
            <consortium name="The Broad Institute Genome Sequencing Center for Infectious Disease"/>
            <person name="Wu L."/>
            <person name="Ma J."/>
        </authorList>
    </citation>
    <scope>NUCLEOTIDE SEQUENCE [LARGE SCALE GENOMIC DNA]</scope>
    <source>
        <strain evidence="5">CCUG 49339</strain>
    </source>
</reference>
<dbReference type="PANTHER" id="PTHR43278">
    <property type="entry name" value="NAD(P)H-DEPENDENT FMN-CONTAINING OXIDOREDUCTASE YWQN-RELATED"/>
    <property type="match status" value="1"/>
</dbReference>
<keyword evidence="2" id="KW-0288">FMN</keyword>
<protein>
    <submittedName>
        <fullName evidence="4">Flavodoxin family protein</fullName>
    </submittedName>
</protein>
<feature type="domain" description="NADPH-dependent FMN reductase-like" evidence="3">
    <location>
        <begin position="2"/>
        <end position="144"/>
    </location>
</feature>
<dbReference type="EMBL" id="JBHUEM010000052">
    <property type="protein sequence ID" value="MFD1738970.1"/>
    <property type="molecule type" value="Genomic_DNA"/>
</dbReference>
<name>A0ABW4LXY3_9BACI</name>
<dbReference type="PANTHER" id="PTHR43278:SF4">
    <property type="entry name" value="NAD(P)H-DEPENDENT FMN-CONTAINING OXIDOREDUCTASE YWQN-RELATED"/>
    <property type="match status" value="1"/>
</dbReference>
<dbReference type="InterPro" id="IPR005025">
    <property type="entry name" value="FMN_Rdtase-like_dom"/>
</dbReference>
<sequence>MVLLQGSSREDGNTEYLSNLVVKGLPYKEIKLRDFNVRPIIDQRHDEHGFDPVDDDYDEMITSVLEADLLIFATPIYWYGMSGHMKNFVDRWSQSLRDKRFDFKAEMSKKKAMVVLCGGDHPRVKGFPLIQQFQYIFDFVSMPFEDYVIGHARKPGDIKNDVDALQKARLLNEQLLKVEKM</sequence>
<dbReference type="InterPro" id="IPR051796">
    <property type="entry name" value="ISF_SsuE-like"/>
</dbReference>
<proteinExistence type="predicted"/>
<accession>A0ABW4LXY3</accession>
<evidence type="ECO:0000259" key="3">
    <source>
        <dbReference type="Pfam" id="PF03358"/>
    </source>
</evidence>
<evidence type="ECO:0000256" key="2">
    <source>
        <dbReference type="ARBA" id="ARBA00022643"/>
    </source>
</evidence>
<organism evidence="4 5">
    <name type="scientific">Bacillus salitolerans</name>
    <dbReference type="NCBI Taxonomy" id="1437434"/>
    <lineage>
        <taxon>Bacteria</taxon>
        <taxon>Bacillati</taxon>
        <taxon>Bacillota</taxon>
        <taxon>Bacilli</taxon>
        <taxon>Bacillales</taxon>
        <taxon>Bacillaceae</taxon>
        <taxon>Bacillus</taxon>
    </lineage>
</organism>
<evidence type="ECO:0000256" key="1">
    <source>
        <dbReference type="ARBA" id="ARBA00022630"/>
    </source>
</evidence>